<evidence type="ECO:0000313" key="10">
    <source>
        <dbReference type="Proteomes" id="UP000548476"/>
    </source>
</evidence>
<evidence type="ECO:0000256" key="7">
    <source>
        <dbReference type="SAM" id="MobiDB-lite"/>
    </source>
</evidence>
<keyword evidence="2 6" id="KW-0889">Transcription antitermination</keyword>
<dbReference type="NCBIfam" id="TIGR01951">
    <property type="entry name" value="nusB"/>
    <property type="match status" value="1"/>
</dbReference>
<dbReference type="GO" id="GO:0031564">
    <property type="term" value="P:transcription antitermination"/>
    <property type="evidence" value="ECO:0007669"/>
    <property type="project" value="UniProtKB-KW"/>
</dbReference>
<dbReference type="EMBL" id="JACHGT010000022">
    <property type="protein sequence ID" value="MBB6039471.1"/>
    <property type="molecule type" value="Genomic_DNA"/>
</dbReference>
<sequence>MTAATSAVPDQERPPADRKTSFSSFPARRKARKRAVDVLYEAEQRDLPFTRVLDDRRDLAERDKEMPTIPEYTTVLVEGVSMYRKEIDFEIAGAAHGWTLARMPVVDRNILRVAVYELRHQVDVDIPVVISEAVKLAETLCSDDSPSFINGVLNSLAGHQE</sequence>
<keyword evidence="3 6" id="KW-0694">RNA-binding</keyword>
<organism evidence="9 10">
    <name type="scientific">Phytomonospora endophytica</name>
    <dbReference type="NCBI Taxonomy" id="714109"/>
    <lineage>
        <taxon>Bacteria</taxon>
        <taxon>Bacillati</taxon>
        <taxon>Actinomycetota</taxon>
        <taxon>Actinomycetes</taxon>
        <taxon>Micromonosporales</taxon>
        <taxon>Micromonosporaceae</taxon>
        <taxon>Phytomonospora</taxon>
    </lineage>
</organism>
<evidence type="ECO:0000313" key="9">
    <source>
        <dbReference type="EMBL" id="MBB6039471.1"/>
    </source>
</evidence>
<reference evidence="9 10" key="1">
    <citation type="submission" date="2020-08" db="EMBL/GenBank/DDBJ databases">
        <title>Genomic Encyclopedia of Type Strains, Phase IV (KMG-IV): sequencing the most valuable type-strain genomes for metagenomic binning, comparative biology and taxonomic classification.</title>
        <authorList>
            <person name="Goeker M."/>
        </authorList>
    </citation>
    <scope>NUCLEOTIDE SEQUENCE [LARGE SCALE GENOMIC DNA]</scope>
    <source>
        <strain evidence="9 10">YIM 65646</strain>
    </source>
</reference>
<gene>
    <name evidence="6" type="primary">nusB</name>
    <name evidence="9" type="ORF">HNR73_007366</name>
</gene>
<evidence type="ECO:0000256" key="5">
    <source>
        <dbReference type="ARBA" id="ARBA00023163"/>
    </source>
</evidence>
<dbReference type="PANTHER" id="PTHR11078:SF3">
    <property type="entry name" value="ANTITERMINATION NUSB DOMAIN-CONTAINING PROTEIN"/>
    <property type="match status" value="1"/>
</dbReference>
<feature type="region of interest" description="Disordered" evidence="7">
    <location>
        <begin position="1"/>
        <end position="31"/>
    </location>
</feature>
<dbReference type="InterPro" id="IPR006027">
    <property type="entry name" value="NusB_RsmB_TIM44"/>
</dbReference>
<dbReference type="PANTHER" id="PTHR11078">
    <property type="entry name" value="N UTILIZATION SUBSTANCE PROTEIN B-RELATED"/>
    <property type="match status" value="1"/>
</dbReference>
<dbReference type="GO" id="GO:0005829">
    <property type="term" value="C:cytosol"/>
    <property type="evidence" value="ECO:0007669"/>
    <property type="project" value="TreeGrafter"/>
</dbReference>
<comment type="similarity">
    <text evidence="1 6">Belongs to the NusB family.</text>
</comment>
<evidence type="ECO:0000256" key="2">
    <source>
        <dbReference type="ARBA" id="ARBA00022814"/>
    </source>
</evidence>
<name>A0A841FQ99_9ACTN</name>
<feature type="domain" description="NusB/RsmB/TIM44" evidence="8">
    <location>
        <begin position="29"/>
        <end position="156"/>
    </location>
</feature>
<dbReference type="AlphaFoldDB" id="A0A841FQ99"/>
<dbReference type="HAMAP" id="MF_00073">
    <property type="entry name" value="NusB"/>
    <property type="match status" value="1"/>
</dbReference>
<keyword evidence="4 6" id="KW-0805">Transcription regulation</keyword>
<keyword evidence="5 6" id="KW-0804">Transcription</keyword>
<evidence type="ECO:0000256" key="3">
    <source>
        <dbReference type="ARBA" id="ARBA00022884"/>
    </source>
</evidence>
<keyword evidence="10" id="KW-1185">Reference proteome</keyword>
<feature type="compositionally biased region" description="Basic and acidic residues" evidence="7">
    <location>
        <begin position="10"/>
        <end position="20"/>
    </location>
</feature>
<dbReference type="InterPro" id="IPR011605">
    <property type="entry name" value="NusB_fam"/>
</dbReference>
<comment type="function">
    <text evidence="6">Involved in transcription antitermination. Required for transcription of ribosomal RNA (rRNA) genes. Binds specifically to the boxA antiterminator sequence of the ribosomal RNA (rrn) operons.</text>
</comment>
<proteinExistence type="inferred from homology"/>
<protein>
    <recommendedName>
        <fullName evidence="6">Transcription antitermination protein NusB</fullName>
    </recommendedName>
    <alternativeName>
        <fullName evidence="6">Antitermination factor NusB</fullName>
    </alternativeName>
</protein>
<dbReference type="Gene3D" id="1.10.940.10">
    <property type="entry name" value="NusB-like"/>
    <property type="match status" value="1"/>
</dbReference>
<dbReference type="Proteomes" id="UP000548476">
    <property type="component" value="Unassembled WGS sequence"/>
</dbReference>
<dbReference type="InterPro" id="IPR035926">
    <property type="entry name" value="NusB-like_sf"/>
</dbReference>
<evidence type="ECO:0000259" key="8">
    <source>
        <dbReference type="Pfam" id="PF01029"/>
    </source>
</evidence>
<dbReference type="GO" id="GO:0006353">
    <property type="term" value="P:DNA-templated transcription termination"/>
    <property type="evidence" value="ECO:0007669"/>
    <property type="project" value="UniProtKB-UniRule"/>
</dbReference>
<comment type="caution">
    <text evidence="9">The sequence shown here is derived from an EMBL/GenBank/DDBJ whole genome shotgun (WGS) entry which is preliminary data.</text>
</comment>
<accession>A0A841FQ99</accession>
<dbReference type="SUPFAM" id="SSF48013">
    <property type="entry name" value="NusB-like"/>
    <property type="match status" value="1"/>
</dbReference>
<evidence type="ECO:0000256" key="4">
    <source>
        <dbReference type="ARBA" id="ARBA00023015"/>
    </source>
</evidence>
<evidence type="ECO:0000256" key="6">
    <source>
        <dbReference type="HAMAP-Rule" id="MF_00073"/>
    </source>
</evidence>
<dbReference type="Pfam" id="PF01029">
    <property type="entry name" value="NusB"/>
    <property type="match status" value="1"/>
</dbReference>
<evidence type="ECO:0000256" key="1">
    <source>
        <dbReference type="ARBA" id="ARBA00005952"/>
    </source>
</evidence>
<dbReference type="GO" id="GO:0003723">
    <property type="term" value="F:RNA binding"/>
    <property type="evidence" value="ECO:0007669"/>
    <property type="project" value="UniProtKB-UniRule"/>
</dbReference>